<dbReference type="Gene3D" id="3.10.310.70">
    <property type="match status" value="1"/>
</dbReference>
<dbReference type="Proteomes" id="UP000767854">
    <property type="component" value="Unassembled WGS sequence"/>
</dbReference>
<sequence length="527" mass="58444">MALLLTNGKIYVDRNVFTDSLLIKDDTIIAIGDAAKQEKSNSILYDLKGKTVIPGFNDCHLHLASVGEFLSACSLTQAKSIKHLIQIGKDYLKTHKMTALYGMGWNQDYFTDDHTRLPNRWDLDQISTEIPIVFARTCGHLAVGNSKALEILKVTPDTHIEGGEVLTDEAGMPNGIFTENAVKFIYTAIPPKSDADWEHNLTAGIEHALKNGITSVQSCDVLRNDIDAVFKALHQLNSKNSLKIRYHHQFNFQNMHDFDRYLKTEFNNPNYDTKKLSKGTLKLFKDGSLGARTAHLNAPYADAPETNGTQALSDEALNELCKCAAENGIQVITHAIGDGAIDSVIKAYEKTFDGGQNTLRHGIVHCQITSKSQLKKIAAHKIPVLVQPIFIDYDVQIVKQRVGPHLAATSYAFNTLTQLGTPIGFSTDAPVEDLNPFNNLYCAITRKPLTCNKGPLNPNEAMDIFDAIDAYTVGSAYIEFKEHFKGRLKPNFLADLIVLDQDLFTISKEDIPKIKVLKTMIGGQWVL</sequence>
<dbReference type="SUPFAM" id="SSF51556">
    <property type="entry name" value="Metallo-dependent hydrolases"/>
    <property type="match status" value="1"/>
</dbReference>
<dbReference type="InterPro" id="IPR032466">
    <property type="entry name" value="Metal_Hydrolase"/>
</dbReference>
<reference evidence="2 3" key="1">
    <citation type="submission" date="2021-01" db="EMBL/GenBank/DDBJ databases">
        <title>Genomic Encyclopedia of Type Strains, Phase IV (KMG-IV): sequencing the most valuable type-strain genomes for metagenomic binning, comparative biology and taxonomic classification.</title>
        <authorList>
            <person name="Goeker M."/>
        </authorList>
    </citation>
    <scope>NUCLEOTIDE SEQUENCE [LARGE SCALE GENOMIC DNA]</scope>
    <source>
        <strain evidence="2 3">DSM 24436</strain>
    </source>
</reference>
<dbReference type="SUPFAM" id="SSF51338">
    <property type="entry name" value="Composite domain of metallo-dependent hydrolases"/>
    <property type="match status" value="1"/>
</dbReference>
<dbReference type="Gene3D" id="2.30.40.10">
    <property type="entry name" value="Urease, subunit C, domain 1"/>
    <property type="match status" value="1"/>
</dbReference>
<gene>
    <name evidence="2" type="ORF">JOC49_000720</name>
</gene>
<organism evidence="2 3">
    <name type="scientific">Fusibacter tunisiensis</name>
    <dbReference type="NCBI Taxonomy" id="1008308"/>
    <lineage>
        <taxon>Bacteria</taxon>
        <taxon>Bacillati</taxon>
        <taxon>Bacillota</taxon>
        <taxon>Clostridia</taxon>
        <taxon>Eubacteriales</taxon>
        <taxon>Eubacteriales Family XII. Incertae Sedis</taxon>
        <taxon>Fusibacter</taxon>
    </lineage>
</organism>
<name>A0ABS2MP75_9FIRM</name>
<dbReference type="PANTHER" id="PTHR22642">
    <property type="entry name" value="IMIDAZOLONEPROPIONASE"/>
    <property type="match status" value="1"/>
</dbReference>
<evidence type="ECO:0000313" key="2">
    <source>
        <dbReference type="EMBL" id="MBM7561203.1"/>
    </source>
</evidence>
<feature type="domain" description="Amidohydrolase 3" evidence="1">
    <location>
        <begin position="45"/>
        <end position="526"/>
    </location>
</feature>
<dbReference type="EMBL" id="JAFBDT010000003">
    <property type="protein sequence ID" value="MBM7561203.1"/>
    <property type="molecule type" value="Genomic_DNA"/>
</dbReference>
<dbReference type="CDD" id="cd01300">
    <property type="entry name" value="YtcJ_like"/>
    <property type="match status" value="1"/>
</dbReference>
<protein>
    <submittedName>
        <fullName evidence="2">Amidohydrolase YtcJ</fullName>
    </submittedName>
</protein>
<comment type="caution">
    <text evidence="2">The sequence shown here is derived from an EMBL/GenBank/DDBJ whole genome shotgun (WGS) entry which is preliminary data.</text>
</comment>
<evidence type="ECO:0000259" key="1">
    <source>
        <dbReference type="Pfam" id="PF07969"/>
    </source>
</evidence>
<dbReference type="InterPro" id="IPR033932">
    <property type="entry name" value="YtcJ-like"/>
</dbReference>
<dbReference type="PANTHER" id="PTHR22642:SF2">
    <property type="entry name" value="PROTEIN LONG AFTER FAR-RED 3"/>
    <property type="match status" value="1"/>
</dbReference>
<dbReference type="RefSeq" id="WP_204662418.1">
    <property type="nucleotide sequence ID" value="NZ_JAFBDT010000003.1"/>
</dbReference>
<dbReference type="InterPro" id="IPR013108">
    <property type="entry name" value="Amidohydro_3"/>
</dbReference>
<accession>A0ABS2MP75</accession>
<dbReference type="InterPro" id="IPR011059">
    <property type="entry name" value="Metal-dep_hydrolase_composite"/>
</dbReference>
<dbReference type="Gene3D" id="3.20.20.140">
    <property type="entry name" value="Metal-dependent hydrolases"/>
    <property type="match status" value="1"/>
</dbReference>
<proteinExistence type="predicted"/>
<keyword evidence="3" id="KW-1185">Reference proteome</keyword>
<evidence type="ECO:0000313" key="3">
    <source>
        <dbReference type="Proteomes" id="UP000767854"/>
    </source>
</evidence>
<dbReference type="Pfam" id="PF07969">
    <property type="entry name" value="Amidohydro_3"/>
    <property type="match status" value="1"/>
</dbReference>